<name>A0ABV4BDS8_9GAMM</name>
<reference evidence="1 2" key="1">
    <citation type="submission" date="2024-05" db="EMBL/GenBank/DDBJ databases">
        <title>Genome Sequence and Characterization of the New Strain Purple Sulfur Bacterium of Genus Thioalkalicoccus.</title>
        <authorList>
            <person name="Bryantseva I.A."/>
            <person name="Kyndt J.A."/>
            <person name="Imhoff J.F."/>
        </authorList>
    </citation>
    <scope>NUCLEOTIDE SEQUENCE [LARGE SCALE GENOMIC DNA]</scope>
    <source>
        <strain evidence="1 2">Um2</strain>
    </source>
</reference>
<sequence length="237" mass="25951">MNSAKRDIQTATTDQEVDAFLRQVAATPTRGSSRGRGRLMFAMDATASREPTWDQACQIQAAMFNETHDLGGLDVQLVFYRGFREFESSPWCGDAAELLDRMTRVTCAGGITQIARVLRHAMAETERRRVNALVFVGDCMEESRDELAGLAGQLGLLGIPVFLFQEGRDPAAEQCFREVARLSGGAWCPFDAHSPDLLRDLLSAVAVFAAGGRKALEDFGRRRGGAVRQLTHDIGKG</sequence>
<evidence type="ECO:0000313" key="2">
    <source>
        <dbReference type="Proteomes" id="UP001564408"/>
    </source>
</evidence>
<dbReference type="Proteomes" id="UP001564408">
    <property type="component" value="Unassembled WGS sequence"/>
</dbReference>
<evidence type="ECO:0000313" key="1">
    <source>
        <dbReference type="EMBL" id="MEY6431517.1"/>
    </source>
</evidence>
<dbReference type="SUPFAM" id="SSF53300">
    <property type="entry name" value="vWA-like"/>
    <property type="match status" value="1"/>
</dbReference>
<comment type="caution">
    <text evidence="1">The sequence shown here is derived from an EMBL/GenBank/DDBJ whole genome shotgun (WGS) entry which is preliminary data.</text>
</comment>
<dbReference type="InterPro" id="IPR036465">
    <property type="entry name" value="vWFA_dom_sf"/>
</dbReference>
<protein>
    <submittedName>
        <fullName evidence="1">VWA domain-containing protein</fullName>
    </submittedName>
</protein>
<gene>
    <name evidence="1" type="ORF">ABC977_03740</name>
</gene>
<proteinExistence type="predicted"/>
<accession>A0ABV4BDS8</accession>
<keyword evidence="2" id="KW-1185">Reference proteome</keyword>
<dbReference type="RefSeq" id="WP_369665900.1">
    <property type="nucleotide sequence ID" value="NZ_JBDKXB010000003.1"/>
</dbReference>
<dbReference type="EMBL" id="JBDKXB010000003">
    <property type="protein sequence ID" value="MEY6431517.1"/>
    <property type="molecule type" value="Genomic_DNA"/>
</dbReference>
<organism evidence="1 2">
    <name type="scientific">Thioalkalicoccus limnaeus</name>
    <dbReference type="NCBI Taxonomy" id="120681"/>
    <lineage>
        <taxon>Bacteria</taxon>
        <taxon>Pseudomonadati</taxon>
        <taxon>Pseudomonadota</taxon>
        <taxon>Gammaproteobacteria</taxon>
        <taxon>Chromatiales</taxon>
        <taxon>Chromatiaceae</taxon>
        <taxon>Thioalkalicoccus</taxon>
    </lineage>
</organism>